<gene>
    <name evidence="2" type="ORF">EWM64_g4182</name>
</gene>
<keyword evidence="3" id="KW-1185">Reference proteome</keyword>
<dbReference type="Gene3D" id="1.20.1270.60">
    <property type="entry name" value="Arfaptin homology (AH) domain/BAR domain"/>
    <property type="match status" value="1"/>
</dbReference>
<dbReference type="Proteomes" id="UP000298061">
    <property type="component" value="Unassembled WGS sequence"/>
</dbReference>
<sequence>MKGLTKAIMRTPHMMTTKVGMSKKSTDPEFEEYQRNFSTLETETEKFLKNTKAFSEAVNALFNSGSNFAQHFSTLFHPIGSEFDLTSKHPEAANTLQNVDAYQEALEELRTTIAPELELISTRIIAPVKEIQGVMKTIRKMITKREHKLVDYDRHNNSLMKLRDKKEKSLSDEKHLFKLEQDFEAASNEYEYINNAMKQDLPRFMTLATRFIDPLFHSFFYMQLNIYYMLLEKMNQFADGKYDVSITPAQIAEDYETKRSDALEVVEALSIIQRVVST</sequence>
<dbReference type="AlphaFoldDB" id="A0A4Y9ZY56"/>
<dbReference type="SMART" id="SM00721">
    <property type="entry name" value="BAR"/>
    <property type="match status" value="1"/>
</dbReference>
<name>A0A4Y9ZY56_9AGAM</name>
<dbReference type="Pfam" id="PF03114">
    <property type="entry name" value="BAR"/>
    <property type="match status" value="1"/>
</dbReference>
<dbReference type="GO" id="GO:0051666">
    <property type="term" value="P:actin cortical patch localization"/>
    <property type="evidence" value="ECO:0007669"/>
    <property type="project" value="InterPro"/>
</dbReference>
<evidence type="ECO:0000313" key="3">
    <source>
        <dbReference type="Proteomes" id="UP000298061"/>
    </source>
</evidence>
<dbReference type="GO" id="GO:0097320">
    <property type="term" value="P:plasma membrane tubulation"/>
    <property type="evidence" value="ECO:0007669"/>
    <property type="project" value="TreeGrafter"/>
</dbReference>
<dbReference type="PANTHER" id="PTHR47174:SF1">
    <property type="entry name" value="REDUCED VIABILITY UPON STARVATION PROTEIN 167"/>
    <property type="match status" value="1"/>
</dbReference>
<dbReference type="GO" id="GO:0030479">
    <property type="term" value="C:actin cortical patch"/>
    <property type="evidence" value="ECO:0007669"/>
    <property type="project" value="TreeGrafter"/>
</dbReference>
<proteinExistence type="predicted"/>
<protein>
    <recommendedName>
        <fullName evidence="1">BAR domain-containing protein</fullName>
    </recommendedName>
</protein>
<dbReference type="STRING" id="135208.A0A4Y9ZY56"/>
<dbReference type="InterPro" id="IPR046982">
    <property type="entry name" value="BIN3/RVS161-like"/>
</dbReference>
<dbReference type="GO" id="GO:0006897">
    <property type="term" value="P:endocytosis"/>
    <property type="evidence" value="ECO:0007669"/>
    <property type="project" value="InterPro"/>
</dbReference>
<dbReference type="EMBL" id="SFCI01000435">
    <property type="protein sequence ID" value="TFY79826.1"/>
    <property type="molecule type" value="Genomic_DNA"/>
</dbReference>
<feature type="non-terminal residue" evidence="2">
    <location>
        <position position="278"/>
    </location>
</feature>
<evidence type="ECO:0000313" key="2">
    <source>
        <dbReference type="EMBL" id="TFY79826.1"/>
    </source>
</evidence>
<evidence type="ECO:0000259" key="1">
    <source>
        <dbReference type="PROSITE" id="PS51021"/>
    </source>
</evidence>
<dbReference type="CDD" id="cd07599">
    <property type="entry name" value="BAR_Rvs167p"/>
    <property type="match status" value="1"/>
</dbReference>
<dbReference type="InterPro" id="IPR004148">
    <property type="entry name" value="BAR_dom"/>
</dbReference>
<dbReference type="GO" id="GO:0031097">
    <property type="term" value="C:medial cortex"/>
    <property type="evidence" value="ECO:0007669"/>
    <property type="project" value="TreeGrafter"/>
</dbReference>
<dbReference type="GO" id="GO:0043332">
    <property type="term" value="C:mating projection tip"/>
    <property type="evidence" value="ECO:0007669"/>
    <property type="project" value="TreeGrafter"/>
</dbReference>
<accession>A0A4Y9ZY56</accession>
<reference evidence="2 3" key="1">
    <citation type="submission" date="2019-02" db="EMBL/GenBank/DDBJ databases">
        <title>Genome sequencing of the rare red list fungi Hericium alpestre (H. flagellum).</title>
        <authorList>
            <person name="Buettner E."/>
            <person name="Kellner H."/>
        </authorList>
    </citation>
    <scope>NUCLEOTIDE SEQUENCE [LARGE SCALE GENOMIC DNA]</scope>
    <source>
        <strain evidence="2 3">DSM 108284</strain>
    </source>
</reference>
<dbReference type="GO" id="GO:0008289">
    <property type="term" value="F:lipid binding"/>
    <property type="evidence" value="ECO:0007669"/>
    <property type="project" value="TreeGrafter"/>
</dbReference>
<feature type="domain" description="BAR" evidence="1">
    <location>
        <begin position="15"/>
        <end position="247"/>
    </location>
</feature>
<dbReference type="GO" id="GO:1990528">
    <property type="term" value="C:Rvs161p-Rvs167p complex"/>
    <property type="evidence" value="ECO:0007669"/>
    <property type="project" value="TreeGrafter"/>
</dbReference>
<organism evidence="2 3">
    <name type="scientific">Hericium alpestre</name>
    <dbReference type="NCBI Taxonomy" id="135208"/>
    <lineage>
        <taxon>Eukaryota</taxon>
        <taxon>Fungi</taxon>
        <taxon>Dikarya</taxon>
        <taxon>Basidiomycota</taxon>
        <taxon>Agaricomycotina</taxon>
        <taxon>Agaricomycetes</taxon>
        <taxon>Russulales</taxon>
        <taxon>Hericiaceae</taxon>
        <taxon>Hericium</taxon>
    </lineage>
</organism>
<dbReference type="OrthoDB" id="2159336at2759"/>
<dbReference type="SUPFAM" id="SSF103657">
    <property type="entry name" value="BAR/IMD domain-like"/>
    <property type="match status" value="1"/>
</dbReference>
<comment type="caution">
    <text evidence="2">The sequence shown here is derived from an EMBL/GenBank/DDBJ whole genome shotgun (WGS) entry which is preliminary data.</text>
</comment>
<dbReference type="PANTHER" id="PTHR47174">
    <property type="entry name" value="BRIDGING INTEGRATOR 3"/>
    <property type="match status" value="1"/>
</dbReference>
<dbReference type="InterPro" id="IPR027267">
    <property type="entry name" value="AH/BAR_dom_sf"/>
</dbReference>
<dbReference type="PROSITE" id="PS51021">
    <property type="entry name" value="BAR"/>
    <property type="match status" value="1"/>
</dbReference>